<sequence>MLNCLCRIKFDFKLFTLKKPTKYLTRILNNELTGRDPSPRHIAAIIAGMVVKHQLKPGVQLPTQRQMEIGLNVSKSVIRQTWHLLRQHYMIIDTKKSEGTYIIPELSRALEKRTRWLISQLKVPNYQAMLDREYIPGFDTSFNREVSKALSRSATLPFSSQRLKVIPDLITELMRVMSRKMNYPFTGEELYYTGGYVELISHICEAFSSARSIVAMIEPASGIVWNAITRAKRKVEILGADGGAELMDRLELLCHSRPVAIVYLGAAPYPLLTEKSQAVWDRLSELQQQYRFKILLDDRYPGLVPCPNLFERIQPGSNRSVILVTVVSLHSQLSGVNVVAAYKEDISRIKKMYKTRLQQVDPSIGYGLLELLKKGQLNQHERDAYIAIRSMVSAAKKLLQASGLFKTEFIRNQQGYFFYLELLDGSFHRNVYKKFAKIDLFVMDPSAYRCGPPFQNGILISLAYYTLESTMVKDLNKLIVNIKNMKK</sequence>
<name>A0A1H3W1K2_9SPHI</name>
<dbReference type="GO" id="GO:0003677">
    <property type="term" value="F:DNA binding"/>
    <property type="evidence" value="ECO:0007669"/>
    <property type="project" value="UniProtKB-KW"/>
</dbReference>
<protein>
    <submittedName>
        <fullName evidence="7">DNA-binding transcriptional regulator, MocR family, contains an aminotransferase domain</fullName>
    </submittedName>
</protein>
<gene>
    <name evidence="7" type="ORF">SAMN05443550_10158</name>
</gene>
<dbReference type="InterPro" id="IPR015424">
    <property type="entry name" value="PyrdxlP-dep_Trfase"/>
</dbReference>
<dbReference type="InterPro" id="IPR000524">
    <property type="entry name" value="Tscrpt_reg_HTH_GntR"/>
</dbReference>
<dbReference type="InterPro" id="IPR051446">
    <property type="entry name" value="HTH_trans_reg/aminotransferase"/>
</dbReference>
<dbReference type="PROSITE" id="PS50949">
    <property type="entry name" value="HTH_GNTR"/>
    <property type="match status" value="1"/>
</dbReference>
<comment type="similarity">
    <text evidence="1">In the C-terminal section; belongs to the class-I pyridoxal-phosphate-dependent aminotransferase family.</text>
</comment>
<dbReference type="GO" id="GO:0008483">
    <property type="term" value="F:transaminase activity"/>
    <property type="evidence" value="ECO:0007669"/>
    <property type="project" value="UniProtKB-KW"/>
</dbReference>
<evidence type="ECO:0000313" key="8">
    <source>
        <dbReference type="Proteomes" id="UP000198850"/>
    </source>
</evidence>
<reference evidence="7 8" key="1">
    <citation type="submission" date="2016-10" db="EMBL/GenBank/DDBJ databases">
        <authorList>
            <person name="de Groot N.N."/>
        </authorList>
    </citation>
    <scope>NUCLEOTIDE SEQUENCE [LARGE SCALE GENOMIC DNA]</scope>
    <source>
        <strain evidence="7 8">DSM 19033</strain>
    </source>
</reference>
<keyword evidence="4 7" id="KW-0238">DNA-binding</keyword>
<evidence type="ECO:0000256" key="1">
    <source>
        <dbReference type="ARBA" id="ARBA00005384"/>
    </source>
</evidence>
<keyword evidence="3" id="KW-0805">Transcription regulation</keyword>
<dbReference type="PANTHER" id="PTHR46577">
    <property type="entry name" value="HTH-TYPE TRANSCRIPTIONAL REGULATORY PROTEIN GABR"/>
    <property type="match status" value="1"/>
</dbReference>
<proteinExistence type="inferred from homology"/>
<dbReference type="SUPFAM" id="SSF53383">
    <property type="entry name" value="PLP-dependent transferases"/>
    <property type="match status" value="1"/>
</dbReference>
<dbReference type="GO" id="GO:0003700">
    <property type="term" value="F:DNA-binding transcription factor activity"/>
    <property type="evidence" value="ECO:0007669"/>
    <property type="project" value="InterPro"/>
</dbReference>
<dbReference type="Gene3D" id="1.10.10.10">
    <property type="entry name" value="Winged helix-like DNA-binding domain superfamily/Winged helix DNA-binding domain"/>
    <property type="match status" value="1"/>
</dbReference>
<evidence type="ECO:0000256" key="3">
    <source>
        <dbReference type="ARBA" id="ARBA00023015"/>
    </source>
</evidence>
<accession>A0A1H3W1K2</accession>
<organism evidence="7 8">
    <name type="scientific">Pedobacter hartonius</name>
    <dbReference type="NCBI Taxonomy" id="425514"/>
    <lineage>
        <taxon>Bacteria</taxon>
        <taxon>Pseudomonadati</taxon>
        <taxon>Bacteroidota</taxon>
        <taxon>Sphingobacteriia</taxon>
        <taxon>Sphingobacteriales</taxon>
        <taxon>Sphingobacteriaceae</taxon>
        <taxon>Pedobacter</taxon>
    </lineage>
</organism>
<evidence type="ECO:0000259" key="6">
    <source>
        <dbReference type="PROSITE" id="PS50949"/>
    </source>
</evidence>
<evidence type="ECO:0000256" key="5">
    <source>
        <dbReference type="ARBA" id="ARBA00023163"/>
    </source>
</evidence>
<dbReference type="SUPFAM" id="SSF46785">
    <property type="entry name" value="Winged helix' DNA-binding domain"/>
    <property type="match status" value="1"/>
</dbReference>
<dbReference type="STRING" id="425514.SAMN05443550_10158"/>
<keyword evidence="5" id="KW-0804">Transcription</keyword>
<keyword evidence="7" id="KW-0032">Aminotransferase</keyword>
<dbReference type="Gene3D" id="3.40.640.10">
    <property type="entry name" value="Type I PLP-dependent aspartate aminotransferase-like (Major domain)"/>
    <property type="match status" value="1"/>
</dbReference>
<evidence type="ECO:0000256" key="4">
    <source>
        <dbReference type="ARBA" id="ARBA00023125"/>
    </source>
</evidence>
<evidence type="ECO:0000313" key="7">
    <source>
        <dbReference type="EMBL" id="SDZ80946.1"/>
    </source>
</evidence>
<dbReference type="Proteomes" id="UP000198850">
    <property type="component" value="Unassembled WGS sequence"/>
</dbReference>
<dbReference type="EMBL" id="FNRA01000001">
    <property type="protein sequence ID" value="SDZ80946.1"/>
    <property type="molecule type" value="Genomic_DNA"/>
</dbReference>
<feature type="domain" description="HTH gntR-type" evidence="6">
    <location>
        <begin position="36"/>
        <end position="105"/>
    </location>
</feature>
<dbReference type="PANTHER" id="PTHR46577:SF1">
    <property type="entry name" value="HTH-TYPE TRANSCRIPTIONAL REGULATORY PROTEIN GABR"/>
    <property type="match status" value="1"/>
</dbReference>
<dbReference type="AlphaFoldDB" id="A0A1H3W1K2"/>
<dbReference type="InterPro" id="IPR036390">
    <property type="entry name" value="WH_DNA-bd_sf"/>
</dbReference>
<keyword evidence="7" id="KW-0808">Transferase</keyword>
<evidence type="ECO:0000256" key="2">
    <source>
        <dbReference type="ARBA" id="ARBA00022898"/>
    </source>
</evidence>
<dbReference type="InterPro" id="IPR036388">
    <property type="entry name" value="WH-like_DNA-bd_sf"/>
</dbReference>
<keyword evidence="2" id="KW-0663">Pyridoxal phosphate</keyword>
<dbReference type="InterPro" id="IPR015421">
    <property type="entry name" value="PyrdxlP-dep_Trfase_major"/>
</dbReference>
<keyword evidence="8" id="KW-1185">Reference proteome</keyword>